<reference evidence="1" key="1">
    <citation type="submission" date="2019-08" db="EMBL/GenBank/DDBJ databases">
        <authorList>
            <person name="Kucharzyk K."/>
            <person name="Murdoch R.W."/>
            <person name="Higgins S."/>
            <person name="Loffler F."/>
        </authorList>
    </citation>
    <scope>NUCLEOTIDE SEQUENCE</scope>
</reference>
<organism evidence="1">
    <name type="scientific">bioreactor metagenome</name>
    <dbReference type="NCBI Taxonomy" id="1076179"/>
    <lineage>
        <taxon>unclassified sequences</taxon>
        <taxon>metagenomes</taxon>
        <taxon>ecological metagenomes</taxon>
    </lineage>
</organism>
<accession>A0A645BA39</accession>
<evidence type="ECO:0000313" key="1">
    <source>
        <dbReference type="EMBL" id="MPM62350.1"/>
    </source>
</evidence>
<name>A0A645BA39_9ZZZZ</name>
<dbReference type="EMBL" id="VSSQ01018819">
    <property type="protein sequence ID" value="MPM62350.1"/>
    <property type="molecule type" value="Genomic_DNA"/>
</dbReference>
<gene>
    <name evidence="1" type="ORF">SDC9_109216</name>
</gene>
<comment type="caution">
    <text evidence="1">The sequence shown here is derived from an EMBL/GenBank/DDBJ whole genome shotgun (WGS) entry which is preliminary data.</text>
</comment>
<protein>
    <submittedName>
        <fullName evidence="1">Uncharacterized protein</fullName>
    </submittedName>
</protein>
<sequence length="66" mass="7111">MASREDIPDNVGTSLSLDLNTSTTFDHIMKSGAVQERLVYVLKQSPISDISVKTSLGFSSVPNTNP</sequence>
<proteinExistence type="predicted"/>
<dbReference type="AlphaFoldDB" id="A0A645BA39"/>